<feature type="domain" description="MULE transposase" evidence="1">
    <location>
        <begin position="158"/>
        <end position="241"/>
    </location>
</feature>
<evidence type="ECO:0000259" key="1">
    <source>
        <dbReference type="Pfam" id="PF10551"/>
    </source>
</evidence>
<evidence type="ECO:0000313" key="3">
    <source>
        <dbReference type="Proteomes" id="UP000478052"/>
    </source>
</evidence>
<gene>
    <name evidence="2" type="ORF">FWK35_00032687</name>
</gene>
<sequence length="344" mass="39352">YYICSCSNVTCKATIKRKIDGSIVLGKPHTHDLSINEEKITKINFRKALIDRAAGETTLLKIIYDEEAIRNPDAANIYTWPTAESSMRRARCKNVPVLPAALYALGETLDENQNLVKCNNHQFYQECIVDDLGKCHIMFACPEVVNRVELNGEIEMHADATFKVVPSIPKCYQLFIIHMIIQNHSIPICYVLMESKTQVAYEKVITQFNTIFPNIQPSIIMTDYEIGLRNAFRKVYPNADMSLWKNIKKLNFTTYIRNNETAKMCVKMVMVLALLPANEIDTGHWLIRTGPTVFSVYGQARRTNNNVESFHNKLKDTFQVRHPNLWKVLGHLSDCSKLQHIVIG</sequence>
<evidence type="ECO:0000313" key="2">
    <source>
        <dbReference type="EMBL" id="KAF0707763.1"/>
    </source>
</evidence>
<proteinExistence type="predicted"/>
<dbReference type="EMBL" id="VUJU01012408">
    <property type="protein sequence ID" value="KAF0707763.1"/>
    <property type="molecule type" value="Genomic_DNA"/>
</dbReference>
<dbReference type="OrthoDB" id="8192602at2759"/>
<accession>A0A6G0VSL6</accession>
<dbReference type="Proteomes" id="UP000478052">
    <property type="component" value="Unassembled WGS sequence"/>
</dbReference>
<dbReference type="Pfam" id="PF10551">
    <property type="entry name" value="MULE"/>
    <property type="match status" value="1"/>
</dbReference>
<dbReference type="InterPro" id="IPR018289">
    <property type="entry name" value="MULE_transposase_dom"/>
</dbReference>
<comment type="caution">
    <text evidence="2">The sequence shown here is derived from an EMBL/GenBank/DDBJ whole genome shotgun (WGS) entry which is preliminary data.</text>
</comment>
<dbReference type="PANTHER" id="PTHR47160">
    <property type="entry name" value="PUTATIVE-RELATED"/>
    <property type="match status" value="1"/>
</dbReference>
<dbReference type="PANTHER" id="PTHR47160:SF10">
    <property type="entry name" value="MULE TRANSPOSASE DOMAIN-CONTAINING PROTEIN"/>
    <property type="match status" value="1"/>
</dbReference>
<keyword evidence="3" id="KW-1185">Reference proteome</keyword>
<organism evidence="2 3">
    <name type="scientific">Aphis craccivora</name>
    <name type="common">Cowpea aphid</name>
    <dbReference type="NCBI Taxonomy" id="307492"/>
    <lineage>
        <taxon>Eukaryota</taxon>
        <taxon>Metazoa</taxon>
        <taxon>Ecdysozoa</taxon>
        <taxon>Arthropoda</taxon>
        <taxon>Hexapoda</taxon>
        <taxon>Insecta</taxon>
        <taxon>Pterygota</taxon>
        <taxon>Neoptera</taxon>
        <taxon>Paraneoptera</taxon>
        <taxon>Hemiptera</taxon>
        <taxon>Sternorrhyncha</taxon>
        <taxon>Aphidomorpha</taxon>
        <taxon>Aphidoidea</taxon>
        <taxon>Aphididae</taxon>
        <taxon>Aphidini</taxon>
        <taxon>Aphis</taxon>
        <taxon>Aphis</taxon>
    </lineage>
</organism>
<reference evidence="2 3" key="1">
    <citation type="submission" date="2019-08" db="EMBL/GenBank/DDBJ databases">
        <title>Whole genome of Aphis craccivora.</title>
        <authorList>
            <person name="Voronova N.V."/>
            <person name="Shulinski R.S."/>
            <person name="Bandarenka Y.V."/>
            <person name="Zhorov D.G."/>
            <person name="Warner D."/>
        </authorList>
    </citation>
    <scope>NUCLEOTIDE SEQUENCE [LARGE SCALE GENOMIC DNA]</scope>
    <source>
        <strain evidence="2">180601</strain>
        <tissue evidence="2">Whole Body</tissue>
    </source>
</reference>
<feature type="non-terminal residue" evidence="2">
    <location>
        <position position="1"/>
    </location>
</feature>
<name>A0A6G0VSL6_APHCR</name>
<dbReference type="AlphaFoldDB" id="A0A6G0VSL6"/>
<protein>
    <submittedName>
        <fullName evidence="2">MULE domain-containing protein</fullName>
    </submittedName>
</protein>